<evidence type="ECO:0000313" key="8">
    <source>
        <dbReference type="EMBL" id="MFB9779633.1"/>
    </source>
</evidence>
<accession>A0ABV5XAZ8</accession>
<keyword evidence="3 6" id="KW-0812">Transmembrane</keyword>
<sequence>MLNGVAVWALAALLVLYAAAFLTALVTCAGANRLTPTHRAGWLIGILILPLVGPMAWLLYGRHTEPPLA</sequence>
<evidence type="ECO:0000256" key="1">
    <source>
        <dbReference type="ARBA" id="ARBA00004651"/>
    </source>
</evidence>
<evidence type="ECO:0000256" key="5">
    <source>
        <dbReference type="ARBA" id="ARBA00023136"/>
    </source>
</evidence>
<evidence type="ECO:0000256" key="6">
    <source>
        <dbReference type="SAM" id="Phobius"/>
    </source>
</evidence>
<keyword evidence="9" id="KW-1185">Reference proteome</keyword>
<dbReference type="EMBL" id="JBHMAS010000006">
    <property type="protein sequence ID" value="MFB9779633.1"/>
    <property type="molecule type" value="Genomic_DNA"/>
</dbReference>
<evidence type="ECO:0000256" key="2">
    <source>
        <dbReference type="ARBA" id="ARBA00022475"/>
    </source>
</evidence>
<evidence type="ECO:0000313" key="9">
    <source>
        <dbReference type="Proteomes" id="UP001589587"/>
    </source>
</evidence>
<dbReference type="Pfam" id="PF13396">
    <property type="entry name" value="PLDc_N"/>
    <property type="match status" value="1"/>
</dbReference>
<name>A0ABV5XAZ8_9NOCA</name>
<keyword evidence="2" id="KW-1003">Cell membrane</keyword>
<gene>
    <name evidence="8" type="ORF">ACFFQ6_08060</name>
</gene>
<dbReference type="RefSeq" id="WP_311052944.1">
    <property type="nucleotide sequence ID" value="NZ_JBHMAS010000006.1"/>
</dbReference>
<reference evidence="8 9" key="1">
    <citation type="submission" date="2024-09" db="EMBL/GenBank/DDBJ databases">
        <authorList>
            <person name="Sun Q."/>
            <person name="Mori K."/>
        </authorList>
    </citation>
    <scope>NUCLEOTIDE SEQUENCE [LARGE SCALE GENOMIC DNA]</scope>
    <source>
        <strain evidence="8 9">JCM 11411</strain>
    </source>
</reference>
<comment type="subcellular location">
    <subcellularLocation>
        <location evidence="1">Cell membrane</location>
        <topology evidence="1">Multi-pass membrane protein</topology>
    </subcellularLocation>
</comment>
<feature type="transmembrane region" description="Helical" evidence="6">
    <location>
        <begin position="6"/>
        <end position="28"/>
    </location>
</feature>
<dbReference type="Proteomes" id="UP001589587">
    <property type="component" value="Unassembled WGS sequence"/>
</dbReference>
<evidence type="ECO:0000256" key="3">
    <source>
        <dbReference type="ARBA" id="ARBA00022692"/>
    </source>
</evidence>
<evidence type="ECO:0000259" key="7">
    <source>
        <dbReference type="Pfam" id="PF13396"/>
    </source>
</evidence>
<protein>
    <submittedName>
        <fullName evidence="8">PLD nuclease N-terminal domain-containing protein</fullName>
    </submittedName>
</protein>
<evidence type="ECO:0000256" key="4">
    <source>
        <dbReference type="ARBA" id="ARBA00022989"/>
    </source>
</evidence>
<comment type="caution">
    <text evidence="8">The sequence shown here is derived from an EMBL/GenBank/DDBJ whole genome shotgun (WGS) entry which is preliminary data.</text>
</comment>
<keyword evidence="4 6" id="KW-1133">Transmembrane helix</keyword>
<feature type="transmembrane region" description="Helical" evidence="6">
    <location>
        <begin position="40"/>
        <end position="60"/>
    </location>
</feature>
<organism evidence="8 9">
    <name type="scientific">Rhodococcus baikonurensis</name>
    <dbReference type="NCBI Taxonomy" id="172041"/>
    <lineage>
        <taxon>Bacteria</taxon>
        <taxon>Bacillati</taxon>
        <taxon>Actinomycetota</taxon>
        <taxon>Actinomycetes</taxon>
        <taxon>Mycobacteriales</taxon>
        <taxon>Nocardiaceae</taxon>
        <taxon>Rhodococcus</taxon>
        <taxon>Rhodococcus erythropolis group</taxon>
    </lineage>
</organism>
<proteinExistence type="predicted"/>
<keyword evidence="5 6" id="KW-0472">Membrane</keyword>
<dbReference type="InterPro" id="IPR027379">
    <property type="entry name" value="CLS_N"/>
</dbReference>
<feature type="domain" description="Cardiolipin synthase N-terminal" evidence="7">
    <location>
        <begin position="21"/>
        <end position="62"/>
    </location>
</feature>